<dbReference type="Pfam" id="PF11951">
    <property type="entry name" value="Fungal_trans_2"/>
    <property type="match status" value="1"/>
</dbReference>
<feature type="domain" description="Zn(2)-C6 fungal-type" evidence="4">
    <location>
        <begin position="51"/>
        <end position="79"/>
    </location>
</feature>
<evidence type="ECO:0000259" key="4">
    <source>
        <dbReference type="PROSITE" id="PS50048"/>
    </source>
</evidence>
<evidence type="ECO:0000313" key="5">
    <source>
        <dbReference type="EMBL" id="EDK43036.1"/>
    </source>
</evidence>
<dbReference type="CDD" id="cd00067">
    <property type="entry name" value="GAL4"/>
    <property type="match status" value="1"/>
</dbReference>
<dbReference type="InterPro" id="IPR001138">
    <property type="entry name" value="Zn2Cys6_DnaBD"/>
</dbReference>
<dbReference type="STRING" id="379508.A5DV28"/>
<dbReference type="HOGENOM" id="CLU_011075_0_0_1"/>
<dbReference type="InterPro" id="IPR036864">
    <property type="entry name" value="Zn2-C6_fun-type_DNA-bd_sf"/>
</dbReference>
<comment type="subcellular location">
    <subcellularLocation>
        <location evidence="1">Nucleus</location>
    </subcellularLocation>
</comment>
<dbReference type="OMA" id="AANIMNG"/>
<sequence length="882" mass="97479">MSPSTSSASTSSAASLTTTTLPSLSDWSTSEGSTNTVKRKSLKNSKKSRNGCTTCKVKRVKCDETKPSCLNCLKRNIDCGGYATKFKWKLCNEVKSSVVNEDSLQLHFELAKDSITTNHRQNVGQNVGQDHHLVSVGKEHPNYRTKIDENTCSESENSLRLESSGVGGNECHPQASFRRDSKDLEFLADTALGEHEKTKNPTHSPNLLSAISGTGIVGKEERAASIGRFDSMGNLERFEGIQAVQSIGSIGSITSLEYLTPVAHDQNQPLLERWSPSLSAILNASNQDEIINHLEFDFMRDKGNETNSVGFLIGSPKFNLNESLVNSAEKEQILFLYSNHTSGIMSIKNGPFENPWRNVILPFARKYDCLYNSIAAMTLFHLSGSKDVGAGTPQELQHRAQNFMKKCILELAKGLSKTEHTSSSGCQLPADIALATCLNLAVSEGWDTHTTSGIAHLKGAKTMINKIMQILKLLANTGSCRNRRSVVEQNVKIIELDDNDGKEDQSVGSLVFVSPNEYERVMNENTLKVLFIPKSIQFLFNVWIYFEVLAQMTTVNNHDDKGIDLVATITAMLQVKNKTRQGSFTSEASDDSASLEDGSSQSSPDFFFPHFENSEFDSEMVDPLLGCGQGLFSIIGKVANLVSKIRKQKQKEKEQGHLKRRNSLSTITQATELRHLLLKWTSSITNQHLATGGNGDEGEDGDTMNSRTWDIASCIATAEAYRYSTLIFLHQAVPELPSLSSHDMAEKILVLLASIPASSNLRIVHILPLLIASCEAHAGEERDWCATRWKEMSRTLCIGNVDRAFEVVKEVWLRKDALLKKESIAKLHNLGVGSPLNFMQLSDFGGDCKIEVGYNKYNDAGIESSTHWTNVMKDWGWEVFLG</sequence>
<organism evidence="5 6">
    <name type="scientific">Lodderomyces elongisporus (strain ATCC 11503 / CBS 2605 / JCM 1781 / NBRC 1676 / NRRL YB-4239)</name>
    <name type="common">Yeast</name>
    <name type="synonym">Saccharomyces elongisporus</name>
    <dbReference type="NCBI Taxonomy" id="379508"/>
    <lineage>
        <taxon>Eukaryota</taxon>
        <taxon>Fungi</taxon>
        <taxon>Dikarya</taxon>
        <taxon>Ascomycota</taxon>
        <taxon>Saccharomycotina</taxon>
        <taxon>Pichiomycetes</taxon>
        <taxon>Debaryomycetaceae</taxon>
        <taxon>Candida/Lodderomyces clade</taxon>
        <taxon>Lodderomyces</taxon>
    </lineage>
</organism>
<keyword evidence="2" id="KW-0539">Nucleus</keyword>
<dbReference type="Gene3D" id="4.10.240.10">
    <property type="entry name" value="Zn(2)-C6 fungal-type DNA-binding domain"/>
    <property type="match status" value="1"/>
</dbReference>
<dbReference type="GO" id="GO:0000981">
    <property type="term" value="F:DNA-binding transcription factor activity, RNA polymerase II-specific"/>
    <property type="evidence" value="ECO:0007669"/>
    <property type="project" value="InterPro"/>
</dbReference>
<dbReference type="PROSITE" id="PS50048">
    <property type="entry name" value="ZN2_CY6_FUNGAL_2"/>
    <property type="match status" value="1"/>
</dbReference>
<dbReference type="PROSITE" id="PS00463">
    <property type="entry name" value="ZN2_CY6_FUNGAL_1"/>
    <property type="match status" value="1"/>
</dbReference>
<dbReference type="SUPFAM" id="SSF57701">
    <property type="entry name" value="Zn2/Cys6 DNA-binding domain"/>
    <property type="match status" value="1"/>
</dbReference>
<dbReference type="KEGG" id="lel:PVL30_001183"/>
<dbReference type="AlphaFoldDB" id="A5DV28"/>
<keyword evidence="6" id="KW-1185">Reference proteome</keyword>
<feature type="region of interest" description="Disordered" evidence="3">
    <location>
        <begin position="1"/>
        <end position="50"/>
    </location>
</feature>
<dbReference type="GO" id="GO:0008270">
    <property type="term" value="F:zinc ion binding"/>
    <property type="evidence" value="ECO:0007669"/>
    <property type="project" value="InterPro"/>
</dbReference>
<evidence type="ECO:0000256" key="3">
    <source>
        <dbReference type="SAM" id="MobiDB-lite"/>
    </source>
</evidence>
<dbReference type="EMBL" id="CH981524">
    <property type="protein sequence ID" value="EDK43036.1"/>
    <property type="molecule type" value="Genomic_DNA"/>
</dbReference>
<dbReference type="SMART" id="SM00066">
    <property type="entry name" value="GAL4"/>
    <property type="match status" value="1"/>
</dbReference>
<evidence type="ECO:0000256" key="1">
    <source>
        <dbReference type="ARBA" id="ARBA00004123"/>
    </source>
</evidence>
<accession>A5DV28</accession>
<dbReference type="InParanoid" id="A5DV28"/>
<evidence type="ECO:0000313" key="6">
    <source>
        <dbReference type="Proteomes" id="UP000001996"/>
    </source>
</evidence>
<dbReference type="GO" id="GO:0005634">
    <property type="term" value="C:nucleus"/>
    <property type="evidence" value="ECO:0007669"/>
    <property type="project" value="UniProtKB-SubCell"/>
</dbReference>
<dbReference type="Proteomes" id="UP000001996">
    <property type="component" value="Unassembled WGS sequence"/>
</dbReference>
<proteinExistence type="predicted"/>
<dbReference type="InterPro" id="IPR021858">
    <property type="entry name" value="Fun_TF"/>
</dbReference>
<dbReference type="GeneID" id="5235089"/>
<protein>
    <recommendedName>
        <fullName evidence="4">Zn(2)-C6 fungal-type domain-containing protein</fullName>
    </recommendedName>
</protein>
<dbReference type="VEuPathDB" id="FungiDB:LELG_01214"/>
<name>A5DV28_LODEL</name>
<dbReference type="GO" id="GO:0000976">
    <property type="term" value="F:transcription cis-regulatory region binding"/>
    <property type="evidence" value="ECO:0007669"/>
    <property type="project" value="TreeGrafter"/>
</dbReference>
<dbReference type="OrthoDB" id="3886144at2759"/>
<evidence type="ECO:0000256" key="2">
    <source>
        <dbReference type="ARBA" id="ARBA00023242"/>
    </source>
</evidence>
<gene>
    <name evidence="5" type="ORF">LELG_01214</name>
</gene>
<feature type="region of interest" description="Disordered" evidence="3">
    <location>
        <begin position="580"/>
        <end position="601"/>
    </location>
</feature>
<feature type="compositionally biased region" description="Basic residues" evidence="3">
    <location>
        <begin position="37"/>
        <end position="49"/>
    </location>
</feature>
<reference evidence="5 6" key="1">
    <citation type="journal article" date="2009" name="Nature">
        <title>Evolution of pathogenicity and sexual reproduction in eight Candida genomes.</title>
        <authorList>
            <person name="Butler G."/>
            <person name="Rasmussen M.D."/>
            <person name="Lin M.F."/>
            <person name="Santos M.A."/>
            <person name="Sakthikumar S."/>
            <person name="Munro C.A."/>
            <person name="Rheinbay E."/>
            <person name="Grabherr M."/>
            <person name="Forche A."/>
            <person name="Reedy J.L."/>
            <person name="Agrafioti I."/>
            <person name="Arnaud M.B."/>
            <person name="Bates S."/>
            <person name="Brown A.J."/>
            <person name="Brunke S."/>
            <person name="Costanzo M.C."/>
            <person name="Fitzpatrick D.A."/>
            <person name="de Groot P.W."/>
            <person name="Harris D."/>
            <person name="Hoyer L.L."/>
            <person name="Hube B."/>
            <person name="Klis F.M."/>
            <person name="Kodira C."/>
            <person name="Lennard N."/>
            <person name="Logue M.E."/>
            <person name="Martin R."/>
            <person name="Neiman A.M."/>
            <person name="Nikolaou E."/>
            <person name="Quail M.A."/>
            <person name="Quinn J."/>
            <person name="Santos M.C."/>
            <person name="Schmitzberger F.F."/>
            <person name="Sherlock G."/>
            <person name="Shah P."/>
            <person name="Silverstein K.A."/>
            <person name="Skrzypek M.S."/>
            <person name="Soll D."/>
            <person name="Staggs R."/>
            <person name="Stansfield I."/>
            <person name="Stumpf M.P."/>
            <person name="Sudbery P.E."/>
            <person name="Srikantha T."/>
            <person name="Zeng Q."/>
            <person name="Berman J."/>
            <person name="Berriman M."/>
            <person name="Heitman J."/>
            <person name="Gow N.A."/>
            <person name="Lorenz M.C."/>
            <person name="Birren B.W."/>
            <person name="Kellis M."/>
            <person name="Cuomo C.A."/>
        </authorList>
    </citation>
    <scope>NUCLEOTIDE SEQUENCE [LARGE SCALE GENOMIC DNA]</scope>
    <source>
        <strain evidence="6">ATCC 11503 / BCRC 21390 / CBS 2605 / JCM 1781 / NBRC 1676 / NRRL YB-4239</strain>
    </source>
</reference>
<dbReference type="GO" id="GO:0045944">
    <property type="term" value="P:positive regulation of transcription by RNA polymerase II"/>
    <property type="evidence" value="ECO:0007669"/>
    <property type="project" value="TreeGrafter"/>
</dbReference>
<dbReference type="PANTHER" id="PTHR37534:SF15">
    <property type="entry name" value="ZN(II)2CYS6 TRANSCRIPTION FACTOR (EUROFUNG)"/>
    <property type="match status" value="1"/>
</dbReference>
<dbReference type="Pfam" id="PF00172">
    <property type="entry name" value="Zn_clus"/>
    <property type="match status" value="1"/>
</dbReference>
<feature type="compositionally biased region" description="Low complexity" evidence="3">
    <location>
        <begin position="1"/>
        <end position="30"/>
    </location>
</feature>
<dbReference type="eggNOG" id="ENOG502QPY2">
    <property type="taxonomic scope" value="Eukaryota"/>
</dbReference>
<dbReference type="PANTHER" id="PTHR37534">
    <property type="entry name" value="TRANSCRIPTIONAL ACTIVATOR PROTEIN UGA3"/>
    <property type="match status" value="1"/>
</dbReference>